<dbReference type="CDD" id="cd03424">
    <property type="entry name" value="NUDIX_ADPRase_Nudt5_UGPPase_Nudt14"/>
    <property type="match status" value="1"/>
</dbReference>
<dbReference type="PANTHER" id="PTHR11839">
    <property type="entry name" value="UDP/ADP-SUGAR PYROPHOSPHATASE"/>
    <property type="match status" value="1"/>
</dbReference>
<comment type="catalytic activity">
    <reaction evidence="1">
        <text>GDP-alpha-D-mannose + H2O = alpha-D-mannose 1-phosphate + GMP + 2 H(+)</text>
        <dbReference type="Rhea" id="RHEA:27978"/>
        <dbReference type="ChEBI" id="CHEBI:15377"/>
        <dbReference type="ChEBI" id="CHEBI:15378"/>
        <dbReference type="ChEBI" id="CHEBI:57527"/>
        <dbReference type="ChEBI" id="CHEBI:58115"/>
        <dbReference type="ChEBI" id="CHEBI:58409"/>
    </reaction>
</comment>
<evidence type="ECO:0000256" key="1">
    <source>
        <dbReference type="ARBA" id="ARBA00000847"/>
    </source>
</evidence>
<proteinExistence type="inferred from homology"/>
<dbReference type="Pfam" id="PF00293">
    <property type="entry name" value="NUDIX"/>
    <property type="match status" value="1"/>
</dbReference>
<dbReference type="InterPro" id="IPR020084">
    <property type="entry name" value="NUDIX_hydrolase_CS"/>
</dbReference>
<feature type="domain" description="Nudix hydrolase" evidence="9">
    <location>
        <begin position="49"/>
        <end position="178"/>
    </location>
</feature>
<dbReference type="InterPro" id="IPR015797">
    <property type="entry name" value="NUDIX_hydrolase-like_dom_sf"/>
</dbReference>
<evidence type="ECO:0000256" key="4">
    <source>
        <dbReference type="ARBA" id="ARBA00016377"/>
    </source>
</evidence>
<dbReference type="AlphaFoldDB" id="A0A6J4M0V0"/>
<keyword evidence="5 8" id="KW-0378">Hydrolase</keyword>
<reference evidence="10" key="1">
    <citation type="submission" date="2020-02" db="EMBL/GenBank/DDBJ databases">
        <authorList>
            <person name="Meier V. D."/>
        </authorList>
    </citation>
    <scope>NUCLEOTIDE SEQUENCE</scope>
    <source>
        <strain evidence="10">AVDCRST_MAG89</strain>
    </source>
</reference>
<sequence length="195" mass="21433">MAQRSETGRPQPWPVIGEVQEGDFEMFSARAIRARSPDDGSEHTFHIADAPNAVTVIAITPHGELVMVRQWRHPVQRVTLETPSGIIDEGETPEQAAARELREETGYAGDDPECIGCVVLNPSWQTTRVYATVVRNARRAGERELDEAEDTRVCLLKIGEVRRRVLEGEIDTASVVSALAMWDWRTGAMGVGGGA</sequence>
<organism evidence="10">
    <name type="scientific">uncultured Gemmatimonadota bacterium</name>
    <dbReference type="NCBI Taxonomy" id="203437"/>
    <lineage>
        <taxon>Bacteria</taxon>
        <taxon>Pseudomonadati</taxon>
        <taxon>Gemmatimonadota</taxon>
        <taxon>environmental samples</taxon>
    </lineage>
</organism>
<comment type="similarity">
    <text evidence="3">Belongs to the Nudix hydrolase family. NudK subfamily.</text>
</comment>
<dbReference type="PANTHER" id="PTHR11839:SF18">
    <property type="entry name" value="NUDIX HYDROLASE DOMAIN-CONTAINING PROTEIN"/>
    <property type="match status" value="1"/>
</dbReference>
<accession>A0A6J4M0V0</accession>
<evidence type="ECO:0000259" key="9">
    <source>
        <dbReference type="PROSITE" id="PS51462"/>
    </source>
</evidence>
<dbReference type="GO" id="GO:0016462">
    <property type="term" value="F:pyrophosphatase activity"/>
    <property type="evidence" value="ECO:0007669"/>
    <property type="project" value="UniProtKB-ARBA"/>
</dbReference>
<evidence type="ECO:0000256" key="3">
    <source>
        <dbReference type="ARBA" id="ARBA00007275"/>
    </source>
</evidence>
<dbReference type="EMBL" id="CADCTV010000613">
    <property type="protein sequence ID" value="CAA9347350.1"/>
    <property type="molecule type" value="Genomic_DNA"/>
</dbReference>
<comment type="cofactor">
    <cofactor evidence="2">
        <name>Mg(2+)</name>
        <dbReference type="ChEBI" id="CHEBI:18420"/>
    </cofactor>
</comment>
<evidence type="ECO:0000256" key="8">
    <source>
        <dbReference type="RuleBase" id="RU003476"/>
    </source>
</evidence>
<dbReference type="PROSITE" id="PS51462">
    <property type="entry name" value="NUDIX"/>
    <property type="match status" value="1"/>
</dbReference>
<dbReference type="PROSITE" id="PS00893">
    <property type="entry name" value="NUDIX_BOX"/>
    <property type="match status" value="1"/>
</dbReference>
<evidence type="ECO:0000256" key="5">
    <source>
        <dbReference type="ARBA" id="ARBA00022801"/>
    </source>
</evidence>
<evidence type="ECO:0000256" key="6">
    <source>
        <dbReference type="ARBA" id="ARBA00032162"/>
    </source>
</evidence>
<dbReference type="GO" id="GO:0019693">
    <property type="term" value="P:ribose phosphate metabolic process"/>
    <property type="evidence" value="ECO:0007669"/>
    <property type="project" value="TreeGrafter"/>
</dbReference>
<evidence type="ECO:0000313" key="10">
    <source>
        <dbReference type="EMBL" id="CAA9347350.1"/>
    </source>
</evidence>
<dbReference type="SUPFAM" id="SSF55811">
    <property type="entry name" value="Nudix"/>
    <property type="match status" value="1"/>
</dbReference>
<evidence type="ECO:0000256" key="7">
    <source>
        <dbReference type="ARBA" id="ARBA00032272"/>
    </source>
</evidence>
<dbReference type="GO" id="GO:0005829">
    <property type="term" value="C:cytosol"/>
    <property type="evidence" value="ECO:0007669"/>
    <property type="project" value="TreeGrafter"/>
</dbReference>
<dbReference type="PRINTS" id="PR00502">
    <property type="entry name" value="NUDIXFAMILY"/>
</dbReference>
<protein>
    <recommendedName>
        <fullName evidence="4">GDP-mannose pyrophosphatase</fullName>
    </recommendedName>
    <alternativeName>
        <fullName evidence="6">GDP-mannose hydrolase</fullName>
    </alternativeName>
    <alternativeName>
        <fullName evidence="7">GDPMK</fullName>
    </alternativeName>
</protein>
<evidence type="ECO:0000256" key="2">
    <source>
        <dbReference type="ARBA" id="ARBA00001946"/>
    </source>
</evidence>
<name>A0A6J4M0V0_9BACT</name>
<dbReference type="InterPro" id="IPR020476">
    <property type="entry name" value="Nudix_hydrolase"/>
</dbReference>
<dbReference type="GO" id="GO:0006753">
    <property type="term" value="P:nucleoside phosphate metabolic process"/>
    <property type="evidence" value="ECO:0007669"/>
    <property type="project" value="TreeGrafter"/>
</dbReference>
<dbReference type="Gene3D" id="3.90.79.10">
    <property type="entry name" value="Nucleoside Triphosphate Pyrophosphohydrolase"/>
    <property type="match status" value="1"/>
</dbReference>
<dbReference type="InterPro" id="IPR000086">
    <property type="entry name" value="NUDIX_hydrolase_dom"/>
</dbReference>
<gene>
    <name evidence="10" type="ORF">AVDCRST_MAG89-2935</name>
</gene>